<gene>
    <name evidence="1" type="ORF">PM85_0021</name>
</gene>
<dbReference type="EMBL" id="KM819695">
    <property type="protein sequence ID" value="AIW03129.1"/>
    <property type="molecule type" value="Genomic_DNA"/>
</dbReference>
<keyword evidence="2" id="KW-1185">Reference proteome</keyword>
<dbReference type="Pfam" id="PF11123">
    <property type="entry name" value="DNA_Packaging_2"/>
    <property type="match status" value="1"/>
</dbReference>
<accession>A0A0F6NYF2</accession>
<reference evidence="1 2" key="1">
    <citation type="submission" date="2014-10" db="EMBL/GenBank/DDBJ databases">
        <title>Prtoeus mirabilis bacteriophage PM 85.</title>
        <authorList>
            <person name="Shedko E.D."/>
            <person name="Morozova V.V."/>
            <person name="Tupikin A.E."/>
            <person name="Kabilov M.R."/>
            <person name="Kurilshikov A.M."/>
            <person name="Babkin I.V."/>
            <person name="Tikunova N.V."/>
        </authorList>
    </citation>
    <scope>NUCLEOTIDE SEQUENCE [LARGE SCALE GENOMIC DNA]</scope>
</reference>
<dbReference type="OrthoDB" id="17786at10239"/>
<protein>
    <submittedName>
        <fullName evidence="1">Small terminase subunit</fullName>
    </submittedName>
</protein>
<evidence type="ECO:0000313" key="2">
    <source>
        <dbReference type="Proteomes" id="UP000204171"/>
    </source>
</evidence>
<evidence type="ECO:0000313" key="1">
    <source>
        <dbReference type="EMBL" id="AIW03129.1"/>
    </source>
</evidence>
<dbReference type="RefSeq" id="YP_009152053.1">
    <property type="nucleotide sequence ID" value="NC_027379.1"/>
</dbReference>
<dbReference type="InterPro" id="IPR024345">
    <property type="entry name" value="DNA_matur_Phage_T7-like"/>
</dbReference>
<dbReference type="GeneID" id="24724487"/>
<dbReference type="Proteomes" id="UP000204171">
    <property type="component" value="Segment"/>
</dbReference>
<proteinExistence type="predicted"/>
<sequence length="140" mass="15334">MGTSLVSVGTTGYLLQRLFIPCCRLEIGFILNINYGRRNMSINNRHAASEDDVGILHNAITKLFNKKAEAILREIEEDPDVAIALVSGKDMGAMCKWVLDNGITATPAVQQEESKLSKRLAQIKAASQGKVINFTDVKEA</sequence>
<dbReference type="KEGG" id="vg:24724487"/>
<organism evidence="1 2">
    <name type="scientific">Proteus phage PM 85</name>
    <dbReference type="NCBI Taxonomy" id="1560283"/>
    <lineage>
        <taxon>Viruses</taxon>
        <taxon>Duplodnaviria</taxon>
        <taxon>Heunggongvirae</taxon>
        <taxon>Uroviricota</taxon>
        <taxon>Caudoviricetes</taxon>
        <taxon>Autographivirales</taxon>
        <taxon>Autosignataviridae</taxon>
        <taxon>Molineuxvirinae</taxon>
        <taxon>Acadevirus</taxon>
        <taxon>Acadevirus PM85</taxon>
    </lineage>
</organism>
<name>A0A0F6NYF2_9CAUD</name>